<dbReference type="OrthoDB" id="1898221at2759"/>
<keyword evidence="3" id="KW-1185">Reference proteome</keyword>
<reference evidence="2 3" key="1">
    <citation type="submission" date="2013-03" db="EMBL/GenBank/DDBJ databases">
        <title>The Genome Sequence of Cladophialophora yegresii CBS 114405.</title>
        <authorList>
            <consortium name="The Broad Institute Genomics Platform"/>
            <person name="Cuomo C."/>
            <person name="de Hoog S."/>
            <person name="Gorbushina A."/>
            <person name="Walker B."/>
            <person name="Young S.K."/>
            <person name="Zeng Q."/>
            <person name="Gargeya S."/>
            <person name="Fitzgerald M."/>
            <person name="Haas B."/>
            <person name="Abouelleil A."/>
            <person name="Allen A.W."/>
            <person name="Alvarado L."/>
            <person name="Arachchi H.M."/>
            <person name="Berlin A.M."/>
            <person name="Chapman S.B."/>
            <person name="Gainer-Dewar J."/>
            <person name="Goldberg J."/>
            <person name="Griggs A."/>
            <person name="Gujja S."/>
            <person name="Hansen M."/>
            <person name="Howarth C."/>
            <person name="Imamovic A."/>
            <person name="Ireland A."/>
            <person name="Larimer J."/>
            <person name="McCowan C."/>
            <person name="Murphy C."/>
            <person name="Pearson M."/>
            <person name="Poon T.W."/>
            <person name="Priest M."/>
            <person name="Roberts A."/>
            <person name="Saif S."/>
            <person name="Shea T."/>
            <person name="Sisk P."/>
            <person name="Sykes S."/>
            <person name="Wortman J."/>
            <person name="Nusbaum C."/>
            <person name="Birren B."/>
        </authorList>
    </citation>
    <scope>NUCLEOTIDE SEQUENCE [LARGE SCALE GENOMIC DNA]</scope>
    <source>
        <strain evidence="2 3">CBS 114405</strain>
    </source>
</reference>
<evidence type="ECO:0000259" key="1">
    <source>
        <dbReference type="Pfam" id="PF00501"/>
    </source>
</evidence>
<evidence type="ECO:0000313" key="2">
    <source>
        <dbReference type="EMBL" id="EXJ63849.1"/>
    </source>
</evidence>
<dbReference type="EMBL" id="AMGW01000001">
    <property type="protein sequence ID" value="EXJ63849.1"/>
    <property type="molecule type" value="Genomic_DNA"/>
</dbReference>
<feature type="domain" description="AMP-dependent synthetase/ligase" evidence="1">
    <location>
        <begin position="24"/>
        <end position="159"/>
    </location>
</feature>
<dbReference type="SUPFAM" id="SSF56801">
    <property type="entry name" value="Acetyl-CoA synthetase-like"/>
    <property type="match status" value="1"/>
</dbReference>
<protein>
    <recommendedName>
        <fullName evidence="1">AMP-dependent synthetase/ligase domain-containing protein</fullName>
    </recommendedName>
</protein>
<dbReference type="InterPro" id="IPR000873">
    <property type="entry name" value="AMP-dep_synth/lig_dom"/>
</dbReference>
<dbReference type="GeneID" id="19174801"/>
<dbReference type="HOGENOM" id="CLU_1594364_0_0_1"/>
<dbReference type="RefSeq" id="XP_007752416.1">
    <property type="nucleotide sequence ID" value="XM_007754226.1"/>
</dbReference>
<gene>
    <name evidence="2" type="ORF">A1O7_00184</name>
</gene>
<accession>W9X053</accession>
<name>W9X053_9EURO</name>
<organism evidence="2 3">
    <name type="scientific">Cladophialophora yegresii CBS 114405</name>
    <dbReference type="NCBI Taxonomy" id="1182544"/>
    <lineage>
        <taxon>Eukaryota</taxon>
        <taxon>Fungi</taxon>
        <taxon>Dikarya</taxon>
        <taxon>Ascomycota</taxon>
        <taxon>Pezizomycotina</taxon>
        <taxon>Eurotiomycetes</taxon>
        <taxon>Chaetothyriomycetidae</taxon>
        <taxon>Chaetothyriales</taxon>
        <taxon>Herpotrichiellaceae</taxon>
        <taxon>Cladophialophora</taxon>
    </lineage>
</organism>
<dbReference type="Gene3D" id="3.40.50.980">
    <property type="match status" value="1"/>
</dbReference>
<evidence type="ECO:0000313" key="3">
    <source>
        <dbReference type="Proteomes" id="UP000019473"/>
    </source>
</evidence>
<sequence>MSRVCSSIPSALWASESRTSWAPATDIDLLLHTYNRYPIELMFCVPTVLIRLLAHDDFKRTNFKNLKYITTGAAKTTVDVQQDITRALAPGVYCQVVGDDGIDVPGYHARPRCPWPWNSVGKPLCGNVIQIRDDQGKVLPVGETGEIWVSGPTVTPEYYLARMNDHA</sequence>
<dbReference type="Pfam" id="PF00501">
    <property type="entry name" value="AMP-binding"/>
    <property type="match status" value="1"/>
</dbReference>
<dbReference type="Proteomes" id="UP000019473">
    <property type="component" value="Unassembled WGS sequence"/>
</dbReference>
<dbReference type="AlphaFoldDB" id="W9X053"/>
<dbReference type="PANTHER" id="PTHR24096">
    <property type="entry name" value="LONG-CHAIN-FATTY-ACID--COA LIGASE"/>
    <property type="match status" value="1"/>
</dbReference>
<proteinExistence type="predicted"/>
<dbReference type="PANTHER" id="PTHR24096:SF267">
    <property type="entry name" value="MALONATE--COA LIGASE ACSF3, MITOCHONDRIAL"/>
    <property type="match status" value="1"/>
</dbReference>
<comment type="caution">
    <text evidence="2">The sequence shown here is derived from an EMBL/GenBank/DDBJ whole genome shotgun (WGS) entry which is preliminary data.</text>
</comment>
<dbReference type="VEuPathDB" id="FungiDB:A1O7_00184"/>
<dbReference type="STRING" id="1182544.W9X053"/>
<dbReference type="GO" id="GO:0016405">
    <property type="term" value="F:CoA-ligase activity"/>
    <property type="evidence" value="ECO:0007669"/>
    <property type="project" value="TreeGrafter"/>
</dbReference>
<dbReference type="Gene3D" id="2.30.38.10">
    <property type="entry name" value="Luciferase, Domain 3"/>
    <property type="match status" value="1"/>
</dbReference>